<protein>
    <recommendedName>
        <fullName evidence="5">HTH La-type RNA-binding domain-containing protein</fullName>
    </recommendedName>
</protein>
<accession>A0A0G4FZW9</accession>
<feature type="region of interest" description="Disordered" evidence="2">
    <location>
        <begin position="691"/>
        <end position="726"/>
    </location>
</feature>
<organism evidence="4">
    <name type="scientific">Chromera velia CCMP2878</name>
    <dbReference type="NCBI Taxonomy" id="1169474"/>
    <lineage>
        <taxon>Eukaryota</taxon>
        <taxon>Sar</taxon>
        <taxon>Alveolata</taxon>
        <taxon>Colpodellida</taxon>
        <taxon>Chromeraceae</taxon>
        <taxon>Chromera</taxon>
    </lineage>
</organism>
<feature type="region of interest" description="Disordered" evidence="2">
    <location>
        <begin position="504"/>
        <end position="563"/>
    </location>
</feature>
<feature type="region of interest" description="Disordered" evidence="2">
    <location>
        <begin position="281"/>
        <end position="320"/>
    </location>
</feature>
<feature type="compositionally biased region" description="Basic and acidic residues" evidence="2">
    <location>
        <begin position="702"/>
        <end position="712"/>
    </location>
</feature>
<gene>
    <name evidence="4" type="ORF">Cvel_516</name>
</gene>
<evidence type="ECO:0008006" key="5">
    <source>
        <dbReference type="Google" id="ProtNLM"/>
    </source>
</evidence>
<reference evidence="4" key="1">
    <citation type="submission" date="2014-11" db="EMBL/GenBank/DDBJ databases">
        <authorList>
            <person name="Otto D Thomas"/>
            <person name="Naeem Raeece"/>
        </authorList>
    </citation>
    <scope>NUCLEOTIDE SEQUENCE</scope>
</reference>
<feature type="signal peptide" evidence="3">
    <location>
        <begin position="1"/>
        <end position="19"/>
    </location>
</feature>
<feature type="chain" id="PRO_5005190012" description="HTH La-type RNA-binding domain-containing protein" evidence="3">
    <location>
        <begin position="20"/>
        <end position="726"/>
    </location>
</feature>
<proteinExistence type="predicted"/>
<feature type="region of interest" description="Disordered" evidence="2">
    <location>
        <begin position="614"/>
        <end position="650"/>
    </location>
</feature>
<feature type="coiled-coil region" evidence="1">
    <location>
        <begin position="416"/>
        <end position="443"/>
    </location>
</feature>
<sequence length="726" mass="79556">MVAPLSLLAWLACARLSSSTLIISGVQGRASKEEEASELHSAGQQELGRLSFLPLLSSASEGFVPAAKEVRPSYKHLTAAKHDGKRGRRLCEGSSCLQSSSTVAVPPAPPKVDEEKRTGGGGDGLRVLKKDECESAIQNWKEYIDLVWEEYGDEKFVRRENEGLRELERWAGVMDLQGFKNFKALGWYKRAKLMSVACARIEKRDRSGPVILRIEKLLLAPSVENESERLEGARELVMSVVELAKENEMQCDLSALKESGMSGESWMLRLFLEASVVGLDGSSRDSSSSTPPGDSGGRQGGRIRDPVPFPPASNQRERSYSQFSSSSLYSILEYPSPDPRPSLIAPPGGVRPSAEEVLERLRQERLRRQPPPMTSFEALEEGGEGDEEGELYAFTGSLGDEEGEIEWEGVGANGEIESTQSFVDEQEKSLEEEEQDVEWKRRLQPVFVLDGHFDDVGPYWYASELSDGTLFFFRKRFRMENEFEILFDDPCDLENTRRTLGSCTSGGALVVSLPPSATEEEGEGEESERIQSSTKSSEVSEGTEGKEVEVEEPAEREPLPLIDAGAFRERMRAVASALNRQRYPDGSLPVSALLQPFPETAMALATAHATAMAAAAAKEEGISPAHPPSRRKSSGEGGQERRKEGRGLLKERFSDAASVSLSPGVLSTALRVSGVLRERLDRDRKTFIQEAAAAAAAAGGEGSRRMSPKKEEEEGGLWEGSDKNVE</sequence>
<feature type="region of interest" description="Disordered" evidence="2">
    <location>
        <begin position="367"/>
        <end position="386"/>
    </location>
</feature>
<evidence type="ECO:0000256" key="1">
    <source>
        <dbReference type="SAM" id="Coils"/>
    </source>
</evidence>
<feature type="compositionally biased region" description="Low complexity" evidence="2">
    <location>
        <begin position="281"/>
        <end position="293"/>
    </location>
</feature>
<dbReference type="AlphaFoldDB" id="A0A0G4FZW9"/>
<feature type="compositionally biased region" description="Basic and acidic residues" evidence="2">
    <location>
        <begin position="638"/>
        <end position="650"/>
    </location>
</feature>
<keyword evidence="1" id="KW-0175">Coiled coil</keyword>
<evidence type="ECO:0000313" key="4">
    <source>
        <dbReference type="EMBL" id="CEM21189.1"/>
    </source>
</evidence>
<evidence type="ECO:0000256" key="2">
    <source>
        <dbReference type="SAM" id="MobiDB-lite"/>
    </source>
</evidence>
<feature type="compositionally biased region" description="Basic and acidic residues" evidence="2">
    <location>
        <begin position="543"/>
        <end position="558"/>
    </location>
</feature>
<dbReference type="VEuPathDB" id="CryptoDB:Cvel_516"/>
<keyword evidence="3" id="KW-0732">Signal</keyword>
<dbReference type="EMBL" id="CDMZ01000773">
    <property type="protein sequence ID" value="CEM21189.1"/>
    <property type="molecule type" value="Genomic_DNA"/>
</dbReference>
<name>A0A0G4FZW9_9ALVE</name>
<feature type="compositionally biased region" description="Low complexity" evidence="2">
    <location>
        <begin position="532"/>
        <end position="542"/>
    </location>
</feature>
<evidence type="ECO:0000256" key="3">
    <source>
        <dbReference type="SAM" id="SignalP"/>
    </source>
</evidence>